<evidence type="ECO:0000256" key="3">
    <source>
        <dbReference type="ARBA" id="ARBA00022801"/>
    </source>
</evidence>
<dbReference type="Gene3D" id="3.40.350.10">
    <property type="entry name" value="Creatinase/prolidase N-terminal domain"/>
    <property type="match status" value="1"/>
</dbReference>
<dbReference type="PhylomeDB" id="A7S1K0"/>
<name>A7S1K0_NEMVE</name>
<reference evidence="5 6" key="1">
    <citation type="journal article" date="2007" name="Science">
        <title>Sea anemone genome reveals ancestral eumetazoan gene repertoire and genomic organization.</title>
        <authorList>
            <person name="Putnam N.H."/>
            <person name="Srivastava M."/>
            <person name="Hellsten U."/>
            <person name="Dirks B."/>
            <person name="Chapman J."/>
            <person name="Salamov A."/>
            <person name="Terry A."/>
            <person name="Shapiro H."/>
            <person name="Lindquist E."/>
            <person name="Kapitonov V.V."/>
            <person name="Jurka J."/>
            <person name="Genikhovich G."/>
            <person name="Grigoriev I.V."/>
            <person name="Lucas S.M."/>
            <person name="Steele R.E."/>
            <person name="Finnerty J.R."/>
            <person name="Technau U."/>
            <person name="Martindale M.Q."/>
            <person name="Rokhsar D.S."/>
        </authorList>
    </citation>
    <scope>NUCLEOTIDE SEQUENCE [LARGE SCALE GENOMIC DNA]</scope>
    <source>
        <strain evidence="6">CH2 X CH6</strain>
    </source>
</reference>
<dbReference type="InParanoid" id="A7S1K0"/>
<keyword evidence="2" id="KW-0479">Metal-binding</keyword>
<dbReference type="PANTHER" id="PTHR43763">
    <property type="entry name" value="XAA-PRO AMINOPEPTIDASE 1"/>
    <property type="match status" value="1"/>
</dbReference>
<organism evidence="5 6">
    <name type="scientific">Nematostella vectensis</name>
    <name type="common">Starlet sea anemone</name>
    <dbReference type="NCBI Taxonomy" id="45351"/>
    <lineage>
        <taxon>Eukaryota</taxon>
        <taxon>Metazoa</taxon>
        <taxon>Cnidaria</taxon>
        <taxon>Anthozoa</taxon>
        <taxon>Hexacorallia</taxon>
        <taxon>Actiniaria</taxon>
        <taxon>Edwardsiidae</taxon>
        <taxon>Nematostella</taxon>
    </lineage>
</organism>
<dbReference type="InterPro" id="IPR050422">
    <property type="entry name" value="X-Pro_aminopeptidase_P"/>
</dbReference>
<dbReference type="GO" id="GO:0016787">
    <property type="term" value="F:hydrolase activity"/>
    <property type="evidence" value="ECO:0007669"/>
    <property type="project" value="UniProtKB-KW"/>
</dbReference>
<accession>A7S1K0</accession>
<dbReference type="Proteomes" id="UP000001593">
    <property type="component" value="Unassembled WGS sequence"/>
</dbReference>
<keyword evidence="6" id="KW-1185">Reference proteome</keyword>
<feature type="non-terminal residue" evidence="5">
    <location>
        <position position="1"/>
    </location>
</feature>
<sequence>TSGRLQALRALMANKTITDGGVQAYMVPSSDAHQTEDVAPQHKRRQFISGFSGSHGMAIVTVASAALWTDGRYFLQAEMEMDCNWKLQKEGLPDTPKFSEWLAEKLQVGSRVGVDPFLL</sequence>
<dbReference type="STRING" id="45351.A7S1K0"/>
<dbReference type="InterPro" id="IPR029149">
    <property type="entry name" value="Creatin/AminoP/Spt16_N"/>
</dbReference>
<dbReference type="EMBL" id="DS469565">
    <property type="protein sequence ID" value="EDO42375.1"/>
    <property type="molecule type" value="Genomic_DNA"/>
</dbReference>
<dbReference type="FunFam" id="3.40.350.10:FF:000003">
    <property type="entry name" value="Xaa-pro aminopeptidase P"/>
    <property type="match status" value="1"/>
</dbReference>
<evidence type="ECO:0000256" key="1">
    <source>
        <dbReference type="ARBA" id="ARBA00008766"/>
    </source>
</evidence>
<proteinExistence type="inferred from homology"/>
<feature type="domain" description="Creatinase N-terminal" evidence="4">
    <location>
        <begin position="4"/>
        <end position="116"/>
    </location>
</feature>
<dbReference type="AlphaFoldDB" id="A7S1K0"/>
<dbReference type="PANTHER" id="PTHR43763:SF6">
    <property type="entry name" value="XAA-PRO AMINOPEPTIDASE 1"/>
    <property type="match status" value="1"/>
</dbReference>
<comment type="similarity">
    <text evidence="1">Belongs to the peptidase M24B family.</text>
</comment>
<protein>
    <recommendedName>
        <fullName evidence="4">Creatinase N-terminal domain-containing protein</fullName>
    </recommendedName>
</protein>
<feature type="non-terminal residue" evidence="5">
    <location>
        <position position="119"/>
    </location>
</feature>
<dbReference type="InterPro" id="IPR000587">
    <property type="entry name" value="Creatinase_N"/>
</dbReference>
<dbReference type="HOGENOM" id="CLU_146407_0_0_1"/>
<dbReference type="GO" id="GO:0046872">
    <property type="term" value="F:metal ion binding"/>
    <property type="evidence" value="ECO:0007669"/>
    <property type="project" value="UniProtKB-KW"/>
</dbReference>
<dbReference type="eggNOG" id="KOG2413">
    <property type="taxonomic scope" value="Eukaryota"/>
</dbReference>
<keyword evidence="3" id="KW-0378">Hydrolase</keyword>
<dbReference type="SUPFAM" id="SSF53092">
    <property type="entry name" value="Creatinase/prolidase N-terminal domain"/>
    <property type="match status" value="1"/>
</dbReference>
<dbReference type="Pfam" id="PF01321">
    <property type="entry name" value="Creatinase_N"/>
    <property type="match status" value="1"/>
</dbReference>
<evidence type="ECO:0000259" key="4">
    <source>
        <dbReference type="Pfam" id="PF01321"/>
    </source>
</evidence>
<evidence type="ECO:0000256" key="2">
    <source>
        <dbReference type="ARBA" id="ARBA00022723"/>
    </source>
</evidence>
<evidence type="ECO:0000313" key="6">
    <source>
        <dbReference type="Proteomes" id="UP000001593"/>
    </source>
</evidence>
<evidence type="ECO:0000313" key="5">
    <source>
        <dbReference type="EMBL" id="EDO42375.1"/>
    </source>
</evidence>
<gene>
    <name evidence="5" type="ORF">NEMVEDRAFT_v1g25059</name>
</gene>